<feature type="transmembrane region" description="Helical" evidence="7">
    <location>
        <begin position="53"/>
        <end position="73"/>
    </location>
</feature>
<name>A0A7Z0LRC2_9GAMM</name>
<evidence type="ECO:0000256" key="5">
    <source>
        <dbReference type="ARBA" id="ARBA00022989"/>
    </source>
</evidence>
<dbReference type="PROSITE" id="PS50850">
    <property type="entry name" value="MFS"/>
    <property type="match status" value="1"/>
</dbReference>
<keyword evidence="2" id="KW-0813">Transport</keyword>
<evidence type="ECO:0000313" key="10">
    <source>
        <dbReference type="Proteomes" id="UP000526892"/>
    </source>
</evidence>
<dbReference type="SUPFAM" id="SSF103473">
    <property type="entry name" value="MFS general substrate transporter"/>
    <property type="match status" value="1"/>
</dbReference>
<dbReference type="Gene3D" id="1.20.1250.20">
    <property type="entry name" value="MFS general substrate transporter like domains"/>
    <property type="match status" value="1"/>
</dbReference>
<feature type="transmembrane region" description="Helical" evidence="7">
    <location>
        <begin position="441"/>
        <end position="464"/>
    </location>
</feature>
<evidence type="ECO:0000256" key="4">
    <source>
        <dbReference type="ARBA" id="ARBA00022692"/>
    </source>
</evidence>
<feature type="transmembrane region" description="Helical" evidence="7">
    <location>
        <begin position="230"/>
        <end position="252"/>
    </location>
</feature>
<sequence length="475" mass="49551">MSSSESADSRLINGHPSAVLGVVLISYLMIVLDISIVVTGLPEIRDDLGFTSVGLSWVQNIYTLFFGGFLLLAARAGDLLGRKRMLLVGLWIFTLSSLAIGLAQTPYWLIIARGIQGIGAAILAPSVLALISTTFPEGPERTRALAYYSMVAGGGASLGLVLGGIFADQLSWRVGFFMNVPIGLALIATAMNVLSETSRQKGAFDLVGAVSSTLGMGALVYAIVHSTEVGWLAVSTLGVLAISIGLLALFIVTEQRVSQPMLPLRLFASRERVGAYLGRLLFLGAMVSFFFFSTQFMQLVLGFSPLQAGIGFLPMTIPTFVAALSVPILTRRFGNGGVLCLSLALLAVGMFWLSLADENASYWSGIALPMLLIGLGNGSALGPLTVAGVSQVHSDDQGAASGMVNVAHQMGGTLGLGILIAFFAHASNAPLTGITLLSHQISVAVLGGSIMVCLALLVALFMIVPASNAATRALS</sequence>
<keyword evidence="3" id="KW-1003">Cell membrane</keyword>
<evidence type="ECO:0000259" key="8">
    <source>
        <dbReference type="PROSITE" id="PS50850"/>
    </source>
</evidence>
<evidence type="ECO:0000256" key="3">
    <source>
        <dbReference type="ARBA" id="ARBA00022475"/>
    </source>
</evidence>
<accession>A0A7Z0LRC2</accession>
<dbReference type="InterPro" id="IPR020846">
    <property type="entry name" value="MFS_dom"/>
</dbReference>
<keyword evidence="6 7" id="KW-0472">Membrane</keyword>
<keyword evidence="4 7" id="KW-0812">Transmembrane</keyword>
<keyword evidence="10" id="KW-1185">Reference proteome</keyword>
<dbReference type="PANTHER" id="PTHR42718:SF46">
    <property type="entry name" value="BLR6921 PROTEIN"/>
    <property type="match status" value="1"/>
</dbReference>
<dbReference type="Gene3D" id="1.20.1720.10">
    <property type="entry name" value="Multidrug resistance protein D"/>
    <property type="match status" value="1"/>
</dbReference>
<feature type="domain" description="Major facilitator superfamily (MFS) profile" evidence="8">
    <location>
        <begin position="19"/>
        <end position="467"/>
    </location>
</feature>
<dbReference type="InterPro" id="IPR036259">
    <property type="entry name" value="MFS_trans_sf"/>
</dbReference>
<dbReference type="InterPro" id="IPR011701">
    <property type="entry name" value="MFS"/>
</dbReference>
<keyword evidence="5 7" id="KW-1133">Transmembrane helix</keyword>
<feature type="transmembrane region" description="Helical" evidence="7">
    <location>
        <begin position="85"/>
        <end position="104"/>
    </location>
</feature>
<feature type="transmembrane region" description="Helical" evidence="7">
    <location>
        <begin position="206"/>
        <end position="224"/>
    </location>
</feature>
<dbReference type="RefSeq" id="WP_179915395.1">
    <property type="nucleotide sequence ID" value="NZ_JACCDE010000005.1"/>
</dbReference>
<feature type="transmembrane region" description="Helical" evidence="7">
    <location>
        <begin position="366"/>
        <end position="389"/>
    </location>
</feature>
<protein>
    <submittedName>
        <fullName evidence="9">MFS transporter</fullName>
    </submittedName>
</protein>
<proteinExistence type="predicted"/>
<dbReference type="EMBL" id="JACCDE010000005">
    <property type="protein sequence ID" value="NYS77182.1"/>
    <property type="molecule type" value="Genomic_DNA"/>
</dbReference>
<dbReference type="GO" id="GO:0022857">
    <property type="term" value="F:transmembrane transporter activity"/>
    <property type="evidence" value="ECO:0007669"/>
    <property type="project" value="InterPro"/>
</dbReference>
<feature type="transmembrane region" description="Helical" evidence="7">
    <location>
        <begin position="20"/>
        <end position="41"/>
    </location>
</feature>
<evidence type="ECO:0000313" key="9">
    <source>
        <dbReference type="EMBL" id="NYS77182.1"/>
    </source>
</evidence>
<feature type="transmembrane region" description="Helical" evidence="7">
    <location>
        <begin position="172"/>
        <end position="194"/>
    </location>
</feature>
<feature type="transmembrane region" description="Helical" evidence="7">
    <location>
        <begin position="145"/>
        <end position="166"/>
    </location>
</feature>
<feature type="transmembrane region" description="Helical" evidence="7">
    <location>
        <begin position="110"/>
        <end position="133"/>
    </location>
</feature>
<organism evidence="9 10">
    <name type="scientific">Vreelandella glaciei</name>
    <dbReference type="NCBI Taxonomy" id="186761"/>
    <lineage>
        <taxon>Bacteria</taxon>
        <taxon>Pseudomonadati</taxon>
        <taxon>Pseudomonadota</taxon>
        <taxon>Gammaproteobacteria</taxon>
        <taxon>Oceanospirillales</taxon>
        <taxon>Halomonadaceae</taxon>
        <taxon>Vreelandella</taxon>
    </lineage>
</organism>
<feature type="transmembrane region" description="Helical" evidence="7">
    <location>
        <begin position="410"/>
        <end position="429"/>
    </location>
</feature>
<dbReference type="AlphaFoldDB" id="A0A7Z0LRC2"/>
<gene>
    <name evidence="9" type="ORF">HZS80_05515</name>
</gene>
<evidence type="ECO:0000256" key="6">
    <source>
        <dbReference type="ARBA" id="ARBA00023136"/>
    </source>
</evidence>
<reference evidence="9 10" key="1">
    <citation type="journal article" date="2003" name="Extremophiles">
        <title>Halomonas glaciei sp. nov. isolated from fast ice of Adelie Land, Antarctica.</title>
        <authorList>
            <person name="Reddy G.S."/>
            <person name="Raghavan P.U."/>
            <person name="Sarita N.B."/>
            <person name="Prakash J.S."/>
            <person name="Nagesh N."/>
            <person name="Delille D."/>
            <person name="Shivaji S."/>
        </authorList>
    </citation>
    <scope>NUCLEOTIDE SEQUENCE [LARGE SCALE GENOMIC DNA]</scope>
    <source>
        <strain evidence="9 10">DD39</strain>
    </source>
</reference>
<evidence type="ECO:0000256" key="1">
    <source>
        <dbReference type="ARBA" id="ARBA00004651"/>
    </source>
</evidence>
<dbReference type="CDD" id="cd17321">
    <property type="entry name" value="MFS_MMR_MDR_like"/>
    <property type="match status" value="1"/>
</dbReference>
<feature type="transmembrane region" description="Helical" evidence="7">
    <location>
        <begin position="273"/>
        <end position="294"/>
    </location>
</feature>
<dbReference type="Proteomes" id="UP000526892">
    <property type="component" value="Unassembled WGS sequence"/>
</dbReference>
<comment type="subcellular location">
    <subcellularLocation>
        <location evidence="1">Cell membrane</location>
        <topology evidence="1">Multi-pass membrane protein</topology>
    </subcellularLocation>
</comment>
<feature type="transmembrane region" description="Helical" evidence="7">
    <location>
        <begin position="306"/>
        <end position="329"/>
    </location>
</feature>
<feature type="transmembrane region" description="Helical" evidence="7">
    <location>
        <begin position="336"/>
        <end position="354"/>
    </location>
</feature>
<dbReference type="Pfam" id="PF07690">
    <property type="entry name" value="MFS_1"/>
    <property type="match status" value="1"/>
</dbReference>
<dbReference type="PANTHER" id="PTHR42718">
    <property type="entry name" value="MAJOR FACILITATOR SUPERFAMILY MULTIDRUG TRANSPORTER MFSC"/>
    <property type="match status" value="1"/>
</dbReference>
<evidence type="ECO:0000256" key="7">
    <source>
        <dbReference type="SAM" id="Phobius"/>
    </source>
</evidence>
<evidence type="ECO:0000256" key="2">
    <source>
        <dbReference type="ARBA" id="ARBA00022448"/>
    </source>
</evidence>
<dbReference type="GO" id="GO:0005886">
    <property type="term" value="C:plasma membrane"/>
    <property type="evidence" value="ECO:0007669"/>
    <property type="project" value="UniProtKB-SubCell"/>
</dbReference>
<comment type="caution">
    <text evidence="9">The sequence shown here is derived from an EMBL/GenBank/DDBJ whole genome shotgun (WGS) entry which is preliminary data.</text>
</comment>